<accession>A0A1D6E8N5</accession>
<evidence type="ECO:0000313" key="1">
    <source>
        <dbReference type="EMBL" id="ONM16755.1"/>
    </source>
</evidence>
<reference evidence="1" key="1">
    <citation type="submission" date="2015-12" db="EMBL/GenBank/DDBJ databases">
        <title>Update maize B73 reference genome by single molecule sequencing technologies.</title>
        <authorList>
            <consortium name="Maize Genome Sequencing Project"/>
            <person name="Ware D."/>
        </authorList>
    </citation>
    <scope>NUCLEOTIDE SEQUENCE [LARGE SCALE GENOMIC DNA]</scope>
    <source>
        <tissue evidence="1">Seedling</tissue>
    </source>
</reference>
<name>A0A1D6E8N5_MAIZE</name>
<proteinExistence type="predicted"/>
<protein>
    <submittedName>
        <fullName evidence="1">RNA binding (RRM/RBD/RNP motifs) family protein</fullName>
    </submittedName>
</protein>
<gene>
    <name evidence="1" type="ORF">ZEAMMB73_Zm00001d003329</name>
</gene>
<dbReference type="AlphaFoldDB" id="A0A1D6E8N5"/>
<organism evidence="1">
    <name type="scientific">Zea mays</name>
    <name type="common">Maize</name>
    <dbReference type="NCBI Taxonomy" id="4577"/>
    <lineage>
        <taxon>Eukaryota</taxon>
        <taxon>Viridiplantae</taxon>
        <taxon>Streptophyta</taxon>
        <taxon>Embryophyta</taxon>
        <taxon>Tracheophyta</taxon>
        <taxon>Spermatophyta</taxon>
        <taxon>Magnoliopsida</taxon>
        <taxon>Liliopsida</taxon>
        <taxon>Poales</taxon>
        <taxon>Poaceae</taxon>
        <taxon>PACMAD clade</taxon>
        <taxon>Panicoideae</taxon>
        <taxon>Andropogonodae</taxon>
        <taxon>Andropogoneae</taxon>
        <taxon>Tripsacinae</taxon>
        <taxon>Zea</taxon>
    </lineage>
</organism>
<sequence>MDGGEDRTFKANFTSEGVTMLQDRVKEKLSELMGDYSDDTLAVSTLLSPSLPLPHRAAIPDPLLKPLASQISYVECGSVADGARLYGFCGITFRLGYWYCFPFRFVSCGHVMGFSVVHVLRRLEAHDLPPPPHVLDIGLCSGDWG</sequence>
<dbReference type="EMBL" id="CM007648">
    <property type="protein sequence ID" value="ONM16755.1"/>
    <property type="molecule type" value="Genomic_DNA"/>
</dbReference>